<evidence type="ECO:0000256" key="1">
    <source>
        <dbReference type="ARBA" id="ARBA00008779"/>
    </source>
</evidence>
<dbReference type="PROSITE" id="PS00149">
    <property type="entry name" value="SULFATASE_2"/>
    <property type="match status" value="1"/>
</dbReference>
<evidence type="ECO:0000256" key="2">
    <source>
        <dbReference type="ARBA" id="ARBA00022723"/>
    </source>
</evidence>
<dbReference type="InterPro" id="IPR050738">
    <property type="entry name" value="Sulfatase"/>
</dbReference>
<dbReference type="Gene3D" id="3.30.1120.10">
    <property type="match status" value="1"/>
</dbReference>
<feature type="signal peptide" evidence="5">
    <location>
        <begin position="1"/>
        <end position="20"/>
    </location>
</feature>
<sequence>MTKLFIYIGLVFCLDVSVFAQSSKPNFIVILADDLGYADLSLNGSKQIQTPNIDAIAKGGVNFTQAYVSAPVCSPSRAGLLTGKNQVSFGYDNNLAINQKGFDPEYAGLPIEQKTIADRLKEAGYVSGIIGKWHLGSNPQFHPINRGFDEFWGYLAGGHHYFKSEKEGQGYLAPLESNYKTPQEITYLTDDKGDECINFIKRHKDRPFFLYASFNAPHAPMHATEEDLALFSHISDKDRRIYLAMVHRLDINVGRIVQTLKEEGLMENTMIVFLSDNGGPVDQNHSNNAPFNGQKGILLEGGIRVPMMIQWDGTLPQGVTYTPAVSALDLMPTFLESVGIKVVEQDSLDGVNLIPFLNGEKQGNPHQTLKWKFTVSAGILEENWKLIRIPDRLPLLFDISKDISEQHNLFFQYPEIAERLLRKLGDWDLALPHPLFLEGADWKAKQRDLYDKIYLISQPENK</sequence>
<dbReference type="Proteomes" id="UP000186026">
    <property type="component" value="Unassembled WGS sequence"/>
</dbReference>
<dbReference type="GO" id="GO:0004065">
    <property type="term" value="F:arylsulfatase activity"/>
    <property type="evidence" value="ECO:0007669"/>
    <property type="project" value="TreeGrafter"/>
</dbReference>
<keyword evidence="5" id="KW-0732">Signal</keyword>
<dbReference type="InterPro" id="IPR024607">
    <property type="entry name" value="Sulfatase_CS"/>
</dbReference>
<dbReference type="InterPro" id="IPR000917">
    <property type="entry name" value="Sulfatase_N"/>
</dbReference>
<dbReference type="PROSITE" id="PS00523">
    <property type="entry name" value="SULFATASE_1"/>
    <property type="match status" value="1"/>
</dbReference>
<evidence type="ECO:0000313" key="8">
    <source>
        <dbReference type="Proteomes" id="UP000186026"/>
    </source>
</evidence>
<evidence type="ECO:0000256" key="5">
    <source>
        <dbReference type="SAM" id="SignalP"/>
    </source>
</evidence>
<keyword evidence="4" id="KW-0106">Calcium</keyword>
<dbReference type="RefSeq" id="WP_076499622.1">
    <property type="nucleotide sequence ID" value="NZ_FTOP01000004.1"/>
</dbReference>
<dbReference type="PANTHER" id="PTHR42693:SF53">
    <property type="entry name" value="ENDO-4-O-SULFATASE"/>
    <property type="match status" value="1"/>
</dbReference>
<keyword evidence="3" id="KW-0378">Hydrolase</keyword>
<feature type="chain" id="PRO_5012456019" evidence="5">
    <location>
        <begin position="21"/>
        <end position="462"/>
    </location>
</feature>
<proteinExistence type="inferred from homology"/>
<reference evidence="8" key="1">
    <citation type="submission" date="2017-01" db="EMBL/GenBank/DDBJ databases">
        <authorList>
            <person name="Varghese N."/>
            <person name="Submissions S."/>
        </authorList>
    </citation>
    <scope>NUCLEOTIDE SEQUENCE [LARGE SCALE GENOMIC DNA]</scope>
    <source>
        <strain evidence="8">DSM 46698</strain>
    </source>
</reference>
<dbReference type="Pfam" id="PF00884">
    <property type="entry name" value="Sulfatase"/>
    <property type="match status" value="1"/>
</dbReference>
<evidence type="ECO:0000256" key="4">
    <source>
        <dbReference type="ARBA" id="ARBA00022837"/>
    </source>
</evidence>
<dbReference type="PANTHER" id="PTHR42693">
    <property type="entry name" value="ARYLSULFATASE FAMILY MEMBER"/>
    <property type="match status" value="1"/>
</dbReference>
<dbReference type="InterPro" id="IPR017850">
    <property type="entry name" value="Alkaline_phosphatase_core_sf"/>
</dbReference>
<dbReference type="SUPFAM" id="SSF53649">
    <property type="entry name" value="Alkaline phosphatase-like"/>
    <property type="match status" value="1"/>
</dbReference>
<comment type="similarity">
    <text evidence="1">Belongs to the sulfatase family.</text>
</comment>
<keyword evidence="2" id="KW-0479">Metal-binding</keyword>
<dbReference type="OrthoDB" id="9764377at2"/>
<feature type="domain" description="Sulfatase N-terminal" evidence="6">
    <location>
        <begin position="25"/>
        <end position="340"/>
    </location>
</feature>
<evidence type="ECO:0000313" key="7">
    <source>
        <dbReference type="EMBL" id="SIS76428.1"/>
    </source>
</evidence>
<gene>
    <name evidence="7" type="ORF">SAMN05421761_10461</name>
</gene>
<dbReference type="GO" id="GO:0046872">
    <property type="term" value="F:metal ion binding"/>
    <property type="evidence" value="ECO:0007669"/>
    <property type="project" value="UniProtKB-KW"/>
</dbReference>
<evidence type="ECO:0000259" key="6">
    <source>
        <dbReference type="Pfam" id="PF00884"/>
    </source>
</evidence>
<keyword evidence="8" id="KW-1185">Reference proteome</keyword>
<evidence type="ECO:0000256" key="3">
    <source>
        <dbReference type="ARBA" id="ARBA00022801"/>
    </source>
</evidence>
<organism evidence="7 8">
    <name type="scientific">Belliella pelovolcani</name>
    <dbReference type="NCBI Taxonomy" id="529505"/>
    <lineage>
        <taxon>Bacteria</taxon>
        <taxon>Pseudomonadati</taxon>
        <taxon>Bacteroidota</taxon>
        <taxon>Cytophagia</taxon>
        <taxon>Cytophagales</taxon>
        <taxon>Cyclobacteriaceae</taxon>
        <taxon>Belliella</taxon>
    </lineage>
</organism>
<name>A0A1N7LRH6_9BACT</name>
<accession>A0A1N7LRH6</accession>
<dbReference type="STRING" id="529505.SAMN05421761_10461"/>
<dbReference type="AlphaFoldDB" id="A0A1N7LRH6"/>
<dbReference type="Gene3D" id="3.40.720.10">
    <property type="entry name" value="Alkaline Phosphatase, subunit A"/>
    <property type="match status" value="1"/>
</dbReference>
<dbReference type="EMBL" id="FTOP01000004">
    <property type="protein sequence ID" value="SIS76428.1"/>
    <property type="molecule type" value="Genomic_DNA"/>
</dbReference>
<protein>
    <submittedName>
        <fullName evidence="7">Arylsulfatase A</fullName>
    </submittedName>
</protein>